<evidence type="ECO:0000313" key="1">
    <source>
        <dbReference type="EMBL" id="GIX61531.1"/>
    </source>
</evidence>
<protein>
    <submittedName>
        <fullName evidence="1">Uncharacterized protein</fullName>
    </submittedName>
</protein>
<sequence length="340" mass="38230">MSTAPRHLPCELRHLALNLHGEPRELGVHPQLTLVLRDRTVDLNRSVSEPALHLGSNDGLHRETCGVGVDLRLRRQRRLRRLEILQLSEHELVHSNDVVRGDVNVVFLVVARRNVDHLHDVRAHGGVVLVPLDEVVEVEQVEALRLERVNGHVLDDALVQLLHSLAKVVAHDFPHQILEQGLRLLLAGCDLREQLEDVRARHLLDDRVGRRRVGGEIVLLVEVALVLLVVVLHQVVDDPCDRGRGACANVARCNRHFNSPVMANAFVYLKFIFSRFEVLLRCNLVVCFLELDSSEPALPLPYSVAVYRKIPPVSNPPMTSVTTDVGALLWVLMWVARGRV</sequence>
<dbReference type="Proteomes" id="UP001497744">
    <property type="component" value="Unassembled WGS sequence"/>
</dbReference>
<name>A0AAV4LNA7_BABCB</name>
<reference evidence="1 2" key="1">
    <citation type="submission" date="2021-06" db="EMBL/GenBank/DDBJ databases">
        <title>Genome sequence of Babesia caballi.</title>
        <authorList>
            <person name="Yamagishi J."/>
            <person name="Kidaka T."/>
            <person name="Ochi A."/>
        </authorList>
    </citation>
    <scope>NUCLEOTIDE SEQUENCE [LARGE SCALE GENOMIC DNA]</scope>
    <source>
        <strain evidence="1">USDA-D6B2</strain>
    </source>
</reference>
<organism evidence="1 2">
    <name type="scientific">Babesia caballi</name>
    <dbReference type="NCBI Taxonomy" id="5871"/>
    <lineage>
        <taxon>Eukaryota</taxon>
        <taxon>Sar</taxon>
        <taxon>Alveolata</taxon>
        <taxon>Apicomplexa</taxon>
        <taxon>Aconoidasida</taxon>
        <taxon>Piroplasmida</taxon>
        <taxon>Babesiidae</taxon>
        <taxon>Babesia</taxon>
    </lineage>
</organism>
<gene>
    <name evidence="1" type="ORF">BcabD6B2_09660</name>
</gene>
<dbReference type="AlphaFoldDB" id="A0AAV4LNA7"/>
<dbReference type="RefSeq" id="XP_067713602.1">
    <property type="nucleotide sequence ID" value="XM_067857501.1"/>
</dbReference>
<dbReference type="GeneID" id="94193014"/>
<dbReference type="EMBL" id="BPLF01000001">
    <property type="protein sequence ID" value="GIX61531.1"/>
    <property type="molecule type" value="Genomic_DNA"/>
</dbReference>
<keyword evidence="2" id="KW-1185">Reference proteome</keyword>
<proteinExistence type="predicted"/>
<accession>A0AAV4LNA7</accession>
<comment type="caution">
    <text evidence="1">The sequence shown here is derived from an EMBL/GenBank/DDBJ whole genome shotgun (WGS) entry which is preliminary data.</text>
</comment>
<evidence type="ECO:0000313" key="2">
    <source>
        <dbReference type="Proteomes" id="UP001497744"/>
    </source>
</evidence>